<proteinExistence type="predicted"/>
<dbReference type="OrthoDB" id="203440at2759"/>
<reference evidence="3 4" key="1">
    <citation type="submission" date="2014-06" db="EMBL/GenBank/DDBJ databases">
        <authorList>
            <person name="Swart Estienne"/>
        </authorList>
    </citation>
    <scope>NUCLEOTIDE SEQUENCE [LARGE SCALE GENOMIC DNA]</scope>
    <source>
        <strain evidence="3 4">130c</strain>
    </source>
</reference>
<feature type="region of interest" description="Disordered" evidence="2">
    <location>
        <begin position="419"/>
        <end position="509"/>
    </location>
</feature>
<sequence length="509" mass="59974">MPQQSGKKQLSAKKRPMFQDSDSGSEEIEQDMNLQQKFKANEVISESEDQAEESDDLIEEYQKMLNNQSQSDDQEDDEDIGNDDSDDEDMELEDDDQDDESGDEVIHQNGSQIDPKLLKQIIEKDQPELNKILEEYIQNVDNLNNKLKPMMQRVFDKNSGIETKHGMTYLEMKYNLLSSYCQFLQFYMLLKLEGHPNINKHPVIKRLLHIKTLLEKLRPLDQKLQYQIDKSLRTAAISEVQQDIEIDPSQLLENPLNYKPNMDNLRDPVNINEEFEDDDESALGKENDEDSDEDEEEDEGKRQIYKASKLNPVYYEDKNTKKQRRDDMLSKKKMGKSEYIEQLRKEMYDEPEEVHLGGMLNKKTAFAKQMQLMEDMEQEHFKRMSFSKKELKNIRNQEKQHLQERLDQFDDLGDIDKIIGSKNRRDREEMEMDAQLENTKFQKGLKNYIKNNNKQKKGGKDFKNGNDDFSGGYQKKRDQKSFDKKQQFGNKGGNHQNGKNKKPFNKNRR</sequence>
<keyword evidence="1" id="KW-0175">Coiled coil</keyword>
<dbReference type="PANTHER" id="PTHR13237:SF9">
    <property type="entry name" value="NEUROGUIDIN"/>
    <property type="match status" value="1"/>
</dbReference>
<feature type="region of interest" description="Disordered" evidence="2">
    <location>
        <begin position="1"/>
        <end position="112"/>
    </location>
</feature>
<evidence type="ECO:0000256" key="2">
    <source>
        <dbReference type="SAM" id="MobiDB-lite"/>
    </source>
</evidence>
<feature type="compositionally biased region" description="Acidic residues" evidence="2">
    <location>
        <begin position="72"/>
        <end position="103"/>
    </location>
</feature>
<feature type="compositionally biased region" description="Basic and acidic residues" evidence="2">
    <location>
        <begin position="419"/>
        <end position="428"/>
    </location>
</feature>
<gene>
    <name evidence="3" type="primary">Contig5535.g5920</name>
    <name evidence="3" type="ORF">STYLEM_20279</name>
</gene>
<dbReference type="InterPro" id="IPR007146">
    <property type="entry name" value="Sas10/Utp3/C1D"/>
</dbReference>
<evidence type="ECO:0000256" key="1">
    <source>
        <dbReference type="SAM" id="Coils"/>
    </source>
</evidence>
<evidence type="ECO:0000313" key="3">
    <source>
        <dbReference type="EMBL" id="CDW91128.1"/>
    </source>
</evidence>
<dbReference type="GO" id="GO:0032040">
    <property type="term" value="C:small-subunit processome"/>
    <property type="evidence" value="ECO:0007669"/>
    <property type="project" value="TreeGrafter"/>
</dbReference>
<feature type="compositionally biased region" description="Acidic residues" evidence="2">
    <location>
        <begin position="45"/>
        <end position="59"/>
    </location>
</feature>
<dbReference type="EMBL" id="CCKQ01019119">
    <property type="protein sequence ID" value="CDW91128.1"/>
    <property type="molecule type" value="Genomic_DNA"/>
</dbReference>
<keyword evidence="4" id="KW-1185">Reference proteome</keyword>
<feature type="compositionally biased region" description="Acidic residues" evidence="2">
    <location>
        <begin position="274"/>
        <end position="298"/>
    </location>
</feature>
<evidence type="ECO:0008006" key="5">
    <source>
        <dbReference type="Google" id="ProtNLM"/>
    </source>
</evidence>
<name>A0A078BC00_STYLE</name>
<dbReference type="AlphaFoldDB" id="A0A078BC00"/>
<dbReference type="OMA" id="CINIAYY"/>
<dbReference type="Pfam" id="PF04000">
    <property type="entry name" value="Sas10_Utp3"/>
    <property type="match status" value="1"/>
</dbReference>
<evidence type="ECO:0000313" key="4">
    <source>
        <dbReference type="Proteomes" id="UP000039865"/>
    </source>
</evidence>
<dbReference type="GO" id="GO:0000462">
    <property type="term" value="P:maturation of SSU-rRNA from tricistronic rRNA transcript (SSU-rRNA, 5.8S rRNA, LSU-rRNA)"/>
    <property type="evidence" value="ECO:0007669"/>
    <property type="project" value="TreeGrafter"/>
</dbReference>
<feature type="coiled-coil region" evidence="1">
    <location>
        <begin position="126"/>
        <end position="153"/>
    </location>
</feature>
<dbReference type="PANTHER" id="PTHR13237">
    <property type="entry name" value="SOMETHING ABOUT SILENCING PROTEIN 10-RELATED"/>
    <property type="match status" value="1"/>
</dbReference>
<feature type="compositionally biased region" description="Low complexity" evidence="2">
    <location>
        <begin position="487"/>
        <end position="497"/>
    </location>
</feature>
<organism evidence="3 4">
    <name type="scientific">Stylonychia lemnae</name>
    <name type="common">Ciliate</name>
    <dbReference type="NCBI Taxonomy" id="5949"/>
    <lineage>
        <taxon>Eukaryota</taxon>
        <taxon>Sar</taxon>
        <taxon>Alveolata</taxon>
        <taxon>Ciliophora</taxon>
        <taxon>Intramacronucleata</taxon>
        <taxon>Spirotrichea</taxon>
        <taxon>Stichotrichia</taxon>
        <taxon>Sporadotrichida</taxon>
        <taxon>Oxytrichidae</taxon>
        <taxon>Stylonychinae</taxon>
        <taxon>Stylonychia</taxon>
    </lineage>
</organism>
<accession>A0A078BC00</accession>
<feature type="region of interest" description="Disordered" evidence="2">
    <location>
        <begin position="274"/>
        <end position="309"/>
    </location>
</feature>
<dbReference type="InParanoid" id="A0A078BC00"/>
<protein>
    <recommendedName>
        <fullName evidence="5">Sas10 C-terminal domain-containing protein</fullName>
    </recommendedName>
</protein>
<feature type="compositionally biased region" description="Basic and acidic residues" evidence="2">
    <location>
        <begin position="475"/>
        <end position="486"/>
    </location>
</feature>
<feature type="compositionally biased region" description="Basic residues" evidence="2">
    <location>
        <begin position="498"/>
        <end position="509"/>
    </location>
</feature>
<dbReference type="Proteomes" id="UP000039865">
    <property type="component" value="Unassembled WGS sequence"/>
</dbReference>